<name>A0A1G2DED9_9BACT</name>
<protein>
    <recommendedName>
        <fullName evidence="4">Metal-dependent hydrolase</fullName>
    </recommendedName>
</protein>
<evidence type="ECO:0000256" key="1">
    <source>
        <dbReference type="ARBA" id="ARBA00010105"/>
    </source>
</evidence>
<dbReference type="Proteomes" id="UP000178636">
    <property type="component" value="Unassembled WGS sequence"/>
</dbReference>
<evidence type="ECO:0008006" key="4">
    <source>
        <dbReference type="Google" id="ProtNLM"/>
    </source>
</evidence>
<dbReference type="PANTHER" id="PTHR11215:SF1">
    <property type="entry name" value="MYG1 EXONUCLEASE"/>
    <property type="match status" value="1"/>
</dbReference>
<evidence type="ECO:0000313" key="3">
    <source>
        <dbReference type="Proteomes" id="UP000178636"/>
    </source>
</evidence>
<comment type="similarity">
    <text evidence="1">Belongs to the MYG1 family.</text>
</comment>
<accession>A0A1G2DED9</accession>
<organism evidence="2 3">
    <name type="scientific">Candidatus Lloydbacteria bacterium RIFCSPHIGHO2_02_FULL_54_17</name>
    <dbReference type="NCBI Taxonomy" id="1798664"/>
    <lineage>
        <taxon>Bacteria</taxon>
        <taxon>Candidatus Lloydiibacteriota</taxon>
    </lineage>
</organism>
<dbReference type="AlphaFoldDB" id="A0A1G2DED9"/>
<sequence length="295" mass="33353">MKKKIRIITHSGNFHADELLAVAAIEIQLNGTLYEVIRTRDPEVWKTGDYVVDVGGVYDPTANRFDHHQKGGAGERNKVPYSSFGLVWKHYGEAICGSKEVADGVEARLVYPIDLADNGTEVYTTVFDGVHPYLLHSVVAAMRPTWKEGEIHDVRFVELIPLMRRIIEREVIAERDRIEGARLVREAYLAATDKRIIVIDGHYPWQDELARHPEPLYLLKPRHEGNSWQVECVRDDVHSFKNRKPLPEAWRGLSGEALGKVTGVPDAVFCHNMRFIAVAKSKESALRLAQMALVA</sequence>
<gene>
    <name evidence="2" type="ORF">A3C93_05210</name>
</gene>
<dbReference type="EMBL" id="MHLO01000035">
    <property type="protein sequence ID" value="OGZ11311.1"/>
    <property type="molecule type" value="Genomic_DNA"/>
</dbReference>
<reference evidence="2 3" key="1">
    <citation type="journal article" date="2016" name="Nat. Commun.">
        <title>Thousands of microbial genomes shed light on interconnected biogeochemical processes in an aquifer system.</title>
        <authorList>
            <person name="Anantharaman K."/>
            <person name="Brown C.T."/>
            <person name="Hug L.A."/>
            <person name="Sharon I."/>
            <person name="Castelle C.J."/>
            <person name="Probst A.J."/>
            <person name="Thomas B.C."/>
            <person name="Singh A."/>
            <person name="Wilkins M.J."/>
            <person name="Karaoz U."/>
            <person name="Brodie E.L."/>
            <person name="Williams K.H."/>
            <person name="Hubbard S.S."/>
            <person name="Banfield J.F."/>
        </authorList>
    </citation>
    <scope>NUCLEOTIDE SEQUENCE [LARGE SCALE GENOMIC DNA]</scope>
</reference>
<dbReference type="GO" id="GO:0005737">
    <property type="term" value="C:cytoplasm"/>
    <property type="evidence" value="ECO:0007669"/>
    <property type="project" value="TreeGrafter"/>
</dbReference>
<dbReference type="PANTHER" id="PTHR11215">
    <property type="entry name" value="METAL DEPENDENT HYDROLASE - RELATED"/>
    <property type="match status" value="1"/>
</dbReference>
<comment type="caution">
    <text evidence="2">The sequence shown here is derived from an EMBL/GenBank/DDBJ whole genome shotgun (WGS) entry which is preliminary data.</text>
</comment>
<evidence type="ECO:0000313" key="2">
    <source>
        <dbReference type="EMBL" id="OGZ11311.1"/>
    </source>
</evidence>
<dbReference type="Pfam" id="PF03690">
    <property type="entry name" value="MYG1_exonuc"/>
    <property type="match status" value="1"/>
</dbReference>
<proteinExistence type="inferred from homology"/>
<dbReference type="STRING" id="1798664.A3C93_05210"/>
<dbReference type="InterPro" id="IPR003226">
    <property type="entry name" value="MYG1_exonuclease"/>
</dbReference>